<keyword evidence="2" id="KW-1003">Cell membrane</keyword>
<proteinExistence type="predicted"/>
<feature type="transmembrane region" description="Helical" evidence="6">
    <location>
        <begin position="6"/>
        <end position="28"/>
    </location>
</feature>
<evidence type="ECO:0000313" key="7">
    <source>
        <dbReference type="EMBL" id="QYD71311.1"/>
    </source>
</evidence>
<comment type="subcellular location">
    <subcellularLocation>
        <location evidence="1">Cell membrane</location>
        <topology evidence="1">Multi-pass membrane protein</topology>
    </subcellularLocation>
</comment>
<evidence type="ECO:0000256" key="3">
    <source>
        <dbReference type="ARBA" id="ARBA00022692"/>
    </source>
</evidence>
<evidence type="ECO:0000256" key="5">
    <source>
        <dbReference type="ARBA" id="ARBA00023136"/>
    </source>
</evidence>
<sequence>MALSGLLVFALALVVAAGSPGPSIAALIARVMTSGLRDVLPFLAAMWLGEALWLGCAVAGLVALAHTFAAVFVALKIAGVAYLLYLAWKMWRAPADVRESPLPTQRSPWRMFGAGLAVTLGNPKIMVFYLALLPTLVDLSHIGALAWLELTLTMLVVLSAVDLGWALAAARARKLLTSRRAVRIANRASATMMAGAAAAIATR</sequence>
<reference evidence="7 8" key="1">
    <citation type="submission" date="2021-07" db="EMBL/GenBank/DDBJ databases">
        <title>Paraburkholderia edwinii protects Aspergillus sp. from phenazines by acting as a toxin sponge.</title>
        <authorList>
            <person name="Dahlstrom K.M."/>
            <person name="Newman D.K."/>
        </authorList>
    </citation>
    <scope>NUCLEOTIDE SEQUENCE [LARGE SCALE GENOMIC DNA]</scope>
    <source>
        <strain evidence="7 8">Pe01</strain>
    </source>
</reference>
<feature type="transmembrane region" description="Helical" evidence="6">
    <location>
        <begin position="40"/>
        <end position="62"/>
    </location>
</feature>
<dbReference type="EMBL" id="CP080096">
    <property type="protein sequence ID" value="QYD71311.1"/>
    <property type="molecule type" value="Genomic_DNA"/>
</dbReference>
<dbReference type="InterPro" id="IPR001123">
    <property type="entry name" value="LeuE-type"/>
</dbReference>
<evidence type="ECO:0000313" key="8">
    <source>
        <dbReference type="Proteomes" id="UP000826462"/>
    </source>
</evidence>
<dbReference type="Proteomes" id="UP000826462">
    <property type="component" value="Chromosome 2"/>
</dbReference>
<dbReference type="RefSeq" id="WP_219800741.1">
    <property type="nucleotide sequence ID" value="NZ_CP080096.1"/>
</dbReference>
<protein>
    <submittedName>
        <fullName evidence="7">LysE family translocator</fullName>
    </submittedName>
</protein>
<gene>
    <name evidence="7" type="ORF">KZJ38_30190</name>
</gene>
<organism evidence="7 8">
    <name type="scientific">Paraburkholderia edwinii</name>
    <dbReference type="NCBI Taxonomy" id="2861782"/>
    <lineage>
        <taxon>Bacteria</taxon>
        <taxon>Pseudomonadati</taxon>
        <taxon>Pseudomonadota</taxon>
        <taxon>Betaproteobacteria</taxon>
        <taxon>Burkholderiales</taxon>
        <taxon>Burkholderiaceae</taxon>
        <taxon>Paraburkholderia</taxon>
    </lineage>
</organism>
<dbReference type="PANTHER" id="PTHR30086:SF20">
    <property type="entry name" value="ARGININE EXPORTER PROTEIN ARGO-RELATED"/>
    <property type="match status" value="1"/>
</dbReference>
<evidence type="ECO:0000256" key="6">
    <source>
        <dbReference type="SAM" id="Phobius"/>
    </source>
</evidence>
<accession>A0ABX8URP1</accession>
<feature type="transmembrane region" description="Helical" evidence="6">
    <location>
        <begin position="68"/>
        <end position="88"/>
    </location>
</feature>
<keyword evidence="8" id="KW-1185">Reference proteome</keyword>
<evidence type="ECO:0000256" key="1">
    <source>
        <dbReference type="ARBA" id="ARBA00004651"/>
    </source>
</evidence>
<name>A0ABX8URP1_9BURK</name>
<evidence type="ECO:0000256" key="2">
    <source>
        <dbReference type="ARBA" id="ARBA00022475"/>
    </source>
</evidence>
<dbReference type="Pfam" id="PF01810">
    <property type="entry name" value="LysE"/>
    <property type="match status" value="1"/>
</dbReference>
<dbReference type="PANTHER" id="PTHR30086">
    <property type="entry name" value="ARGININE EXPORTER PROTEIN ARGO"/>
    <property type="match status" value="1"/>
</dbReference>
<feature type="transmembrane region" description="Helical" evidence="6">
    <location>
        <begin position="144"/>
        <end position="170"/>
    </location>
</feature>
<feature type="transmembrane region" description="Helical" evidence="6">
    <location>
        <begin position="109"/>
        <end position="132"/>
    </location>
</feature>
<keyword evidence="5 6" id="KW-0472">Membrane</keyword>
<keyword evidence="4 6" id="KW-1133">Transmembrane helix</keyword>
<evidence type="ECO:0000256" key="4">
    <source>
        <dbReference type="ARBA" id="ARBA00022989"/>
    </source>
</evidence>
<keyword evidence="3 6" id="KW-0812">Transmembrane</keyword>